<feature type="region of interest" description="Disordered" evidence="1">
    <location>
        <begin position="28"/>
        <end position="92"/>
    </location>
</feature>
<dbReference type="EnsemblMetazoa" id="AFAF013549-RA">
    <property type="protein sequence ID" value="AFAF013549-PA"/>
    <property type="gene ID" value="AFAF013549"/>
</dbReference>
<reference evidence="3" key="1">
    <citation type="submission" date="2014-01" db="EMBL/GenBank/DDBJ databases">
        <title>The Genome Sequence of Anopheles farauti FAR1 (V2).</title>
        <authorList>
            <consortium name="The Broad Institute Genomics Platform"/>
            <person name="Neafsey D.E."/>
            <person name="Besansky N."/>
            <person name="Howell P."/>
            <person name="Walton C."/>
            <person name="Young S.K."/>
            <person name="Zeng Q."/>
            <person name="Gargeya S."/>
            <person name="Fitzgerald M."/>
            <person name="Haas B."/>
            <person name="Abouelleil A."/>
            <person name="Allen A.W."/>
            <person name="Alvarado L."/>
            <person name="Arachchi H.M."/>
            <person name="Berlin A.M."/>
            <person name="Chapman S.B."/>
            <person name="Gainer-Dewar J."/>
            <person name="Goldberg J."/>
            <person name="Griggs A."/>
            <person name="Gujja S."/>
            <person name="Hansen M."/>
            <person name="Howarth C."/>
            <person name="Imamovic A."/>
            <person name="Ireland A."/>
            <person name="Larimer J."/>
            <person name="McCowan C."/>
            <person name="Murphy C."/>
            <person name="Pearson M."/>
            <person name="Poon T.W."/>
            <person name="Priest M."/>
            <person name="Roberts A."/>
            <person name="Saif S."/>
            <person name="Shea T."/>
            <person name="Sisk P."/>
            <person name="Sykes S."/>
            <person name="Wortman J."/>
            <person name="Nusbaum C."/>
            <person name="Birren B."/>
        </authorList>
    </citation>
    <scope>NUCLEOTIDE SEQUENCE [LARGE SCALE GENOMIC DNA]</scope>
    <source>
        <strain evidence="3">FAR1</strain>
    </source>
</reference>
<evidence type="ECO:0000256" key="1">
    <source>
        <dbReference type="SAM" id="MobiDB-lite"/>
    </source>
</evidence>
<sequence>MSVRWESPGGAGRRRSGGSVDECEISMLSVANDDGADGDHSRSRNGSVSGCRTDKGEEAKRTAISGGGGRCPVARVDVDLSDDEERMERDDSEEIVVLDEACERLLGKWNGNAKLEGIKAAGKKMHHFPFVACGWDTDKAATTQLLDGRIKDVHDDDDDGNISSSRDVQKAET</sequence>
<feature type="region of interest" description="Disordered" evidence="1">
    <location>
        <begin position="150"/>
        <end position="173"/>
    </location>
</feature>
<protein>
    <submittedName>
        <fullName evidence="2">Uncharacterized protein</fullName>
    </submittedName>
</protein>
<evidence type="ECO:0000313" key="3">
    <source>
        <dbReference type="Proteomes" id="UP000075886"/>
    </source>
</evidence>
<dbReference type="EMBL" id="AXCN02000238">
    <property type="status" value="NOT_ANNOTATED_CDS"/>
    <property type="molecule type" value="Genomic_DNA"/>
</dbReference>
<accession>A0A182QN64</accession>
<dbReference type="VEuPathDB" id="VectorBase:AFAF013549"/>
<feature type="region of interest" description="Disordered" evidence="1">
    <location>
        <begin position="1"/>
        <end position="20"/>
    </location>
</feature>
<proteinExistence type="predicted"/>
<evidence type="ECO:0000313" key="2">
    <source>
        <dbReference type="EnsemblMetazoa" id="AFAF013549-PA"/>
    </source>
</evidence>
<dbReference type="Proteomes" id="UP000075886">
    <property type="component" value="Unassembled WGS sequence"/>
</dbReference>
<name>A0A182QN64_9DIPT</name>
<dbReference type="AlphaFoldDB" id="A0A182QN64"/>
<feature type="compositionally biased region" description="Basic and acidic residues" evidence="1">
    <location>
        <begin position="52"/>
        <end position="61"/>
    </location>
</feature>
<reference evidence="2" key="2">
    <citation type="submission" date="2020-05" db="UniProtKB">
        <authorList>
            <consortium name="EnsemblMetazoa"/>
        </authorList>
    </citation>
    <scope>IDENTIFICATION</scope>
    <source>
        <strain evidence="2">FAR1</strain>
    </source>
</reference>
<organism evidence="2 3">
    <name type="scientific">Anopheles farauti</name>
    <dbReference type="NCBI Taxonomy" id="69004"/>
    <lineage>
        <taxon>Eukaryota</taxon>
        <taxon>Metazoa</taxon>
        <taxon>Ecdysozoa</taxon>
        <taxon>Arthropoda</taxon>
        <taxon>Hexapoda</taxon>
        <taxon>Insecta</taxon>
        <taxon>Pterygota</taxon>
        <taxon>Neoptera</taxon>
        <taxon>Endopterygota</taxon>
        <taxon>Diptera</taxon>
        <taxon>Nematocera</taxon>
        <taxon>Culicoidea</taxon>
        <taxon>Culicidae</taxon>
        <taxon>Anophelinae</taxon>
        <taxon>Anopheles</taxon>
    </lineage>
</organism>
<keyword evidence="3" id="KW-1185">Reference proteome</keyword>
<feature type="compositionally biased region" description="Acidic residues" evidence="1">
    <location>
        <begin position="79"/>
        <end position="92"/>
    </location>
</feature>